<sequence length="468" mass="52104">MAFNPNVVTLSSVLCIPLLLLSVHLPPASVLERLNSLLEDPRSLVIAEDTQQIFSDESLLREVNQSNSHSAPISAGFSIAATTTETGRMSLSGPILSRFTSIYTEPYRLNIIKHIPLSENKNQQQKIYENDEEIEQDEKVEEEDLLIISEGITEKNYEMIETINDIHSGLIELHQKVTITEYIRWCRTAVSLHKLQQFSSQKAAGIAALRTILDVLPDNDRRYKTKEFLYKFIPKKLSFIVVTDVKKRLVQQREEVLMYEESKTKQIQLVSKISGISISVHQNAQTEVLDSVIWTKSAVDIADALLTAIASKAIAIFEGSPGRGKTAVAKAVLEALGLKITRINLSPTTTIEDLFGRDMPQADPEGGGFTTRFVPGPLTQVMIMSTQDTFDQSLPSYAILIDEINLAEPHLLEVIESFMLEMSKEDRFFLPNGKEIIHKPIVIVSTMNGAALSNARSTLSTKLQGASH</sequence>
<dbReference type="AlphaFoldDB" id="A0A5J4UKR9"/>
<feature type="signal peptide" evidence="3">
    <location>
        <begin position="1"/>
        <end position="22"/>
    </location>
</feature>
<feature type="non-terminal residue" evidence="5">
    <location>
        <position position="468"/>
    </location>
</feature>
<evidence type="ECO:0000313" key="5">
    <source>
        <dbReference type="EMBL" id="KAA6370671.1"/>
    </source>
</evidence>
<dbReference type="EMBL" id="SNRW01015167">
    <property type="protein sequence ID" value="KAA6370671.1"/>
    <property type="molecule type" value="Genomic_DNA"/>
</dbReference>
<evidence type="ECO:0000256" key="2">
    <source>
        <dbReference type="ARBA" id="ARBA00022840"/>
    </source>
</evidence>
<dbReference type="Pfam" id="PF07728">
    <property type="entry name" value="AAA_5"/>
    <property type="match status" value="1"/>
</dbReference>
<keyword evidence="2" id="KW-0067">ATP-binding</keyword>
<accession>A0A5J4UKR9</accession>
<dbReference type="GO" id="GO:0000027">
    <property type="term" value="P:ribosomal large subunit assembly"/>
    <property type="evidence" value="ECO:0007669"/>
    <property type="project" value="TreeGrafter"/>
</dbReference>
<dbReference type="PANTHER" id="PTHR48103">
    <property type="entry name" value="MIDASIN-RELATED"/>
    <property type="match status" value="1"/>
</dbReference>
<dbReference type="GO" id="GO:0016887">
    <property type="term" value="F:ATP hydrolysis activity"/>
    <property type="evidence" value="ECO:0007669"/>
    <property type="project" value="InterPro"/>
</dbReference>
<name>A0A5J4UKR9_9EUKA</name>
<dbReference type="InterPro" id="IPR027417">
    <property type="entry name" value="P-loop_NTPase"/>
</dbReference>
<dbReference type="PANTHER" id="PTHR48103:SF2">
    <property type="entry name" value="MIDASIN"/>
    <property type="match status" value="1"/>
</dbReference>
<feature type="chain" id="PRO_5023851602" description="ATPase dynein-related AAA domain-containing protein" evidence="3">
    <location>
        <begin position="23"/>
        <end position="468"/>
    </location>
</feature>
<dbReference type="OrthoDB" id="5186at2759"/>
<keyword evidence="1" id="KW-0547">Nucleotide-binding</keyword>
<evidence type="ECO:0000256" key="1">
    <source>
        <dbReference type="ARBA" id="ARBA00022741"/>
    </source>
</evidence>
<evidence type="ECO:0000313" key="6">
    <source>
        <dbReference type="Proteomes" id="UP000324800"/>
    </source>
</evidence>
<dbReference type="SUPFAM" id="SSF52540">
    <property type="entry name" value="P-loop containing nucleoside triphosphate hydrolases"/>
    <property type="match status" value="1"/>
</dbReference>
<organism evidence="5 6">
    <name type="scientific">Streblomastix strix</name>
    <dbReference type="NCBI Taxonomy" id="222440"/>
    <lineage>
        <taxon>Eukaryota</taxon>
        <taxon>Metamonada</taxon>
        <taxon>Preaxostyla</taxon>
        <taxon>Oxymonadida</taxon>
        <taxon>Streblomastigidae</taxon>
        <taxon>Streblomastix</taxon>
    </lineage>
</organism>
<feature type="domain" description="ATPase dynein-related AAA" evidence="4">
    <location>
        <begin position="316"/>
        <end position="457"/>
    </location>
</feature>
<dbReference type="InterPro" id="IPR011704">
    <property type="entry name" value="ATPase_dyneun-rel_AAA"/>
</dbReference>
<dbReference type="Gene3D" id="3.40.50.300">
    <property type="entry name" value="P-loop containing nucleotide triphosphate hydrolases"/>
    <property type="match status" value="1"/>
</dbReference>
<evidence type="ECO:0000259" key="4">
    <source>
        <dbReference type="Pfam" id="PF07728"/>
    </source>
</evidence>
<dbReference type="GO" id="GO:0000055">
    <property type="term" value="P:ribosomal large subunit export from nucleus"/>
    <property type="evidence" value="ECO:0007669"/>
    <property type="project" value="TreeGrafter"/>
</dbReference>
<protein>
    <recommendedName>
        <fullName evidence="4">ATPase dynein-related AAA domain-containing protein</fullName>
    </recommendedName>
</protein>
<dbReference type="Proteomes" id="UP000324800">
    <property type="component" value="Unassembled WGS sequence"/>
</dbReference>
<dbReference type="GO" id="GO:0005524">
    <property type="term" value="F:ATP binding"/>
    <property type="evidence" value="ECO:0007669"/>
    <property type="project" value="UniProtKB-KW"/>
</dbReference>
<dbReference type="GO" id="GO:0030687">
    <property type="term" value="C:preribosome, large subunit precursor"/>
    <property type="evidence" value="ECO:0007669"/>
    <property type="project" value="TreeGrafter"/>
</dbReference>
<proteinExistence type="predicted"/>
<dbReference type="GO" id="GO:0005634">
    <property type="term" value="C:nucleus"/>
    <property type="evidence" value="ECO:0007669"/>
    <property type="project" value="TreeGrafter"/>
</dbReference>
<keyword evidence="3" id="KW-0732">Signal</keyword>
<evidence type="ECO:0000256" key="3">
    <source>
        <dbReference type="SAM" id="SignalP"/>
    </source>
</evidence>
<reference evidence="5 6" key="1">
    <citation type="submission" date="2019-03" db="EMBL/GenBank/DDBJ databases">
        <title>Single cell metagenomics reveals metabolic interactions within the superorganism composed of flagellate Streblomastix strix and complex community of Bacteroidetes bacteria on its surface.</title>
        <authorList>
            <person name="Treitli S.C."/>
            <person name="Kolisko M."/>
            <person name="Husnik F."/>
            <person name="Keeling P."/>
            <person name="Hampl V."/>
        </authorList>
    </citation>
    <scope>NUCLEOTIDE SEQUENCE [LARGE SCALE GENOMIC DNA]</scope>
    <source>
        <strain evidence="5">ST1C</strain>
    </source>
</reference>
<comment type="caution">
    <text evidence="5">The sequence shown here is derived from an EMBL/GenBank/DDBJ whole genome shotgun (WGS) entry which is preliminary data.</text>
</comment>
<gene>
    <name evidence="5" type="ORF">EZS28_033801</name>
</gene>